<sequence>MNNNDAVIEAIRAEMGANASALQHLPTDEVKIESFDEKKNERPNTVPCRMLFGHMKEGQDKGNTEDKGNTVWILLQFNHPADRSPVHFWNVFDEDGRLLRKISAEEAVRRTDLATPFEFLKTSDDMDEDQLRAVTRYYFIKKGIRTSSSWIVGDVFIKFLGAACVAARDYEEKVTPQLPEVQRAPTASMVPLMNEASSLFVPENSHVKTTSDSSMNTANNKTPGIQAVLRARTTSLSDPHVVASAASSSHERAGTDASMSMPTRTRSTEVPNETSPNSQSPEIFVSAYRKYTADRDAIKDEIKAIEREQNEMEVKLAELKDRKHQREEALQLTGAGRKRLRDSLSGKERAMLKLGKELAGKKLKRLKTSTLSEESSSEDED</sequence>
<dbReference type="Proteomes" id="UP001578633">
    <property type="component" value="Chromosome 8"/>
</dbReference>
<feature type="region of interest" description="Disordered" evidence="1">
    <location>
        <begin position="327"/>
        <end position="348"/>
    </location>
</feature>
<gene>
    <name evidence="2" type="ORF">ACET3X_008658</name>
</gene>
<proteinExistence type="predicted"/>
<comment type="caution">
    <text evidence="2">The sequence shown here is derived from an EMBL/GenBank/DDBJ whole genome shotgun (WGS) entry which is preliminary data.</text>
</comment>
<feature type="region of interest" description="Disordered" evidence="1">
    <location>
        <begin position="244"/>
        <end position="280"/>
    </location>
</feature>
<reference evidence="2 3" key="1">
    <citation type="submission" date="2024-09" db="EMBL/GenBank/DDBJ databases">
        <title>T2T genomes of carrot and Alternaria dauci and their utility for understanding host-pathogen interaction during carrot leaf blight disease.</title>
        <authorList>
            <person name="Liu W."/>
            <person name="Xu S."/>
            <person name="Ou C."/>
            <person name="Liu X."/>
            <person name="Zhuang F."/>
            <person name="Deng X.W."/>
        </authorList>
    </citation>
    <scope>NUCLEOTIDE SEQUENCE [LARGE SCALE GENOMIC DNA]</scope>
    <source>
        <strain evidence="2 3">A2016</strain>
    </source>
</reference>
<evidence type="ECO:0000313" key="2">
    <source>
        <dbReference type="EMBL" id="KAL1793676.1"/>
    </source>
</evidence>
<feature type="compositionally biased region" description="Polar residues" evidence="1">
    <location>
        <begin position="257"/>
        <end position="280"/>
    </location>
</feature>
<accession>A0ABR3UB10</accession>
<protein>
    <submittedName>
        <fullName evidence="2">Uncharacterized protein</fullName>
    </submittedName>
</protein>
<dbReference type="RefSeq" id="XP_069304260.1">
    <property type="nucleotide sequence ID" value="XM_069454855.1"/>
</dbReference>
<name>A0ABR3UB10_9PLEO</name>
<dbReference type="GeneID" id="96088980"/>
<organism evidence="2 3">
    <name type="scientific">Alternaria dauci</name>
    <dbReference type="NCBI Taxonomy" id="48095"/>
    <lineage>
        <taxon>Eukaryota</taxon>
        <taxon>Fungi</taxon>
        <taxon>Dikarya</taxon>
        <taxon>Ascomycota</taxon>
        <taxon>Pezizomycotina</taxon>
        <taxon>Dothideomycetes</taxon>
        <taxon>Pleosporomycetidae</taxon>
        <taxon>Pleosporales</taxon>
        <taxon>Pleosporineae</taxon>
        <taxon>Pleosporaceae</taxon>
        <taxon>Alternaria</taxon>
        <taxon>Alternaria sect. Porri</taxon>
    </lineage>
</organism>
<evidence type="ECO:0000313" key="3">
    <source>
        <dbReference type="Proteomes" id="UP001578633"/>
    </source>
</evidence>
<evidence type="ECO:0000256" key="1">
    <source>
        <dbReference type="SAM" id="MobiDB-lite"/>
    </source>
</evidence>
<dbReference type="EMBL" id="JBHGVX010000008">
    <property type="protein sequence ID" value="KAL1793676.1"/>
    <property type="molecule type" value="Genomic_DNA"/>
</dbReference>
<keyword evidence="3" id="KW-1185">Reference proteome</keyword>